<feature type="domain" description="Mind bomb SH3 repeat" evidence="12">
    <location>
        <begin position="3"/>
        <end position="57"/>
    </location>
</feature>
<comment type="catalytic activity">
    <reaction evidence="1">
        <text>S-ubiquitinyl-[E2 ubiquitin-conjugating enzyme]-L-cysteine + [acceptor protein]-L-lysine = [E2 ubiquitin-conjugating enzyme]-L-cysteine + N(6)-ubiquitinyl-[acceptor protein]-L-lysine.</text>
        <dbReference type="EC" id="2.3.2.27"/>
    </reaction>
</comment>
<evidence type="ECO:0000256" key="6">
    <source>
        <dbReference type="ARBA" id="ARBA00022737"/>
    </source>
</evidence>
<name>A0AA35X0Q1_GEOBA</name>
<evidence type="ECO:0000313" key="13">
    <source>
        <dbReference type="EMBL" id="CAI8033715.1"/>
    </source>
</evidence>
<feature type="region of interest" description="Disordered" evidence="11">
    <location>
        <begin position="446"/>
        <end position="477"/>
    </location>
</feature>
<evidence type="ECO:0000256" key="5">
    <source>
        <dbReference type="ARBA" id="ARBA00022723"/>
    </source>
</evidence>
<organism evidence="13 14">
    <name type="scientific">Geodia barretti</name>
    <name type="common">Barrett's horny sponge</name>
    <dbReference type="NCBI Taxonomy" id="519541"/>
    <lineage>
        <taxon>Eukaryota</taxon>
        <taxon>Metazoa</taxon>
        <taxon>Porifera</taxon>
        <taxon>Demospongiae</taxon>
        <taxon>Heteroscleromorpha</taxon>
        <taxon>Tetractinellida</taxon>
        <taxon>Astrophorina</taxon>
        <taxon>Geodiidae</taxon>
        <taxon>Geodia</taxon>
    </lineage>
</organism>
<dbReference type="PRINTS" id="PR01415">
    <property type="entry name" value="ANKYRIN"/>
</dbReference>
<dbReference type="PANTHER" id="PTHR24202:SF4">
    <property type="entry name" value="E3 UBIQUITIN-PROTEIN LIGASE MIB2-RELATED"/>
    <property type="match status" value="1"/>
</dbReference>
<evidence type="ECO:0000256" key="10">
    <source>
        <dbReference type="PROSITE-ProRule" id="PRU00023"/>
    </source>
</evidence>
<dbReference type="Pfam" id="PF18346">
    <property type="entry name" value="SH3_15"/>
    <property type="match status" value="1"/>
</dbReference>
<feature type="compositionally biased region" description="Low complexity" evidence="11">
    <location>
        <begin position="467"/>
        <end position="477"/>
    </location>
</feature>
<feature type="compositionally biased region" description="Basic and acidic residues" evidence="11">
    <location>
        <begin position="533"/>
        <end position="566"/>
    </location>
</feature>
<dbReference type="GO" id="GO:0061630">
    <property type="term" value="F:ubiquitin protein ligase activity"/>
    <property type="evidence" value="ECO:0007669"/>
    <property type="project" value="UniProtKB-EC"/>
</dbReference>
<keyword evidence="5" id="KW-0479">Metal-binding</keyword>
<feature type="repeat" description="ANK" evidence="10">
    <location>
        <begin position="290"/>
        <end position="322"/>
    </location>
</feature>
<evidence type="ECO:0000256" key="7">
    <source>
        <dbReference type="ARBA" id="ARBA00022771"/>
    </source>
</evidence>
<keyword evidence="10" id="KW-0040">ANK repeat</keyword>
<dbReference type="Gene3D" id="1.25.40.20">
    <property type="entry name" value="Ankyrin repeat-containing domain"/>
    <property type="match status" value="2"/>
</dbReference>
<dbReference type="EMBL" id="CASHTH010002686">
    <property type="protein sequence ID" value="CAI8033715.1"/>
    <property type="molecule type" value="Genomic_DNA"/>
</dbReference>
<comment type="caution">
    <text evidence="13">The sequence shown here is derived from an EMBL/GenBank/DDBJ whole genome shotgun (WGS) entry which is preliminary data.</text>
</comment>
<dbReference type="EC" id="2.3.2.27" evidence="3"/>
<feature type="repeat" description="ANK" evidence="10">
    <location>
        <begin position="324"/>
        <end position="356"/>
    </location>
</feature>
<dbReference type="SMART" id="SM00248">
    <property type="entry name" value="ANK"/>
    <property type="match status" value="8"/>
</dbReference>
<dbReference type="PANTHER" id="PTHR24202">
    <property type="entry name" value="E3 UBIQUITIN-PROTEIN LIGASE MIB2"/>
    <property type="match status" value="1"/>
</dbReference>
<feature type="repeat" description="ANK" evidence="10">
    <location>
        <begin position="154"/>
        <end position="186"/>
    </location>
</feature>
<evidence type="ECO:0000256" key="11">
    <source>
        <dbReference type="SAM" id="MobiDB-lite"/>
    </source>
</evidence>
<feature type="compositionally biased region" description="Gly residues" evidence="11">
    <location>
        <begin position="518"/>
        <end position="530"/>
    </location>
</feature>
<evidence type="ECO:0000259" key="12">
    <source>
        <dbReference type="Pfam" id="PF18346"/>
    </source>
</evidence>
<dbReference type="InterPro" id="IPR040847">
    <property type="entry name" value="SH3_15"/>
</dbReference>
<evidence type="ECO:0000313" key="14">
    <source>
        <dbReference type="Proteomes" id="UP001174909"/>
    </source>
</evidence>
<dbReference type="GO" id="GO:0016567">
    <property type="term" value="P:protein ubiquitination"/>
    <property type="evidence" value="ECO:0007669"/>
    <property type="project" value="TreeGrafter"/>
</dbReference>
<feature type="repeat" description="ANK" evidence="10">
    <location>
        <begin position="222"/>
        <end position="254"/>
    </location>
</feature>
<feature type="compositionally biased region" description="Basic and acidic residues" evidence="11">
    <location>
        <begin position="446"/>
        <end position="457"/>
    </location>
</feature>
<evidence type="ECO:0000256" key="4">
    <source>
        <dbReference type="ARBA" id="ARBA00022679"/>
    </source>
</evidence>
<dbReference type="InterPro" id="IPR036770">
    <property type="entry name" value="Ankyrin_rpt-contain_sf"/>
</dbReference>
<keyword evidence="6" id="KW-0677">Repeat</keyword>
<accession>A0AA35X0Q1</accession>
<proteinExistence type="predicted"/>
<feature type="repeat" description="ANK" evidence="10">
    <location>
        <begin position="121"/>
        <end position="153"/>
    </location>
</feature>
<dbReference type="PROSITE" id="PS50088">
    <property type="entry name" value="ANK_REPEAT"/>
    <property type="match status" value="5"/>
</dbReference>
<keyword evidence="7" id="KW-0863">Zinc-finger</keyword>
<reference evidence="13" key="1">
    <citation type="submission" date="2023-03" db="EMBL/GenBank/DDBJ databases">
        <authorList>
            <person name="Steffen K."/>
            <person name="Cardenas P."/>
        </authorList>
    </citation>
    <scope>NUCLEOTIDE SEQUENCE</scope>
</reference>
<keyword evidence="9" id="KW-0862">Zinc</keyword>
<dbReference type="Proteomes" id="UP001174909">
    <property type="component" value="Unassembled WGS sequence"/>
</dbReference>
<keyword evidence="14" id="KW-1185">Reference proteome</keyword>
<gene>
    <name evidence="13" type="ORF">GBAR_LOCUS19016</name>
</gene>
<sequence length="597" mass="64526">MISDMAEVYRLQQGHGEWNGDMALCLDQVGKVIKTPGEVNVLVSIAGYRWTLNAHCLRHAPGETLAPESDSNISLPLLGGLSLLLDSLGPSILIHAASRGDISTVKTFLERNPHQVNTLEQGKTAVHVAVEESRLKVLEVVLKFKPDLSIMDGDGDAPLHTCAFLNATEAAPILLEAGADVNARNGKRSVTPIMIAGAVGHYELLEIMAAHHSADVNIQDSQGQTALHHVLSSQRTRAIPILLSAGANLTLLNSNFFTPLMEAAGHGSLPGVEDIVRQRPDLMDWQTLADGITPLQLAGIKNRLFIVQYLALSGCDLNRKSGQHLRTALHATVIEGYAAVIECLVGFGCDISCKDSDGNTALHIVFVNKSAQPLSDYTPQMNKVHEELSRLPRRESVPRYLTLGCFLIREGADPCARNNLGQTPAQACPSDTRDILLNYVNKSNRGEFHGSLRRDRTSAASKTDNKPSVPSSSPSIISDSATISQQHSIVAGSGGFRVSGSRLGGGHGSIMDAQHQELGGGGGSGGGGAGRQSQRERDRLRLQETKRKEVTSESEEPRIPSADEREQIRKHRQAYFCLTGSKEKGYCVCLTDYWTRK</sequence>
<keyword evidence="8" id="KW-0833">Ubl conjugation pathway</keyword>
<evidence type="ECO:0000256" key="3">
    <source>
        <dbReference type="ARBA" id="ARBA00012483"/>
    </source>
</evidence>
<evidence type="ECO:0000256" key="8">
    <source>
        <dbReference type="ARBA" id="ARBA00022786"/>
    </source>
</evidence>
<feature type="region of interest" description="Disordered" evidence="11">
    <location>
        <begin position="500"/>
        <end position="566"/>
    </location>
</feature>
<dbReference type="GO" id="GO:0008270">
    <property type="term" value="F:zinc ion binding"/>
    <property type="evidence" value="ECO:0007669"/>
    <property type="project" value="UniProtKB-KW"/>
</dbReference>
<dbReference type="Pfam" id="PF12796">
    <property type="entry name" value="Ank_2"/>
    <property type="match status" value="3"/>
</dbReference>
<evidence type="ECO:0000256" key="9">
    <source>
        <dbReference type="ARBA" id="ARBA00022833"/>
    </source>
</evidence>
<keyword evidence="4" id="KW-0808">Transferase</keyword>
<dbReference type="SUPFAM" id="SSF48403">
    <property type="entry name" value="Ankyrin repeat"/>
    <property type="match status" value="1"/>
</dbReference>
<comment type="pathway">
    <text evidence="2">Protein modification; protein ubiquitination.</text>
</comment>
<dbReference type="PROSITE" id="PS50297">
    <property type="entry name" value="ANK_REP_REGION"/>
    <property type="match status" value="3"/>
</dbReference>
<evidence type="ECO:0000256" key="1">
    <source>
        <dbReference type="ARBA" id="ARBA00000900"/>
    </source>
</evidence>
<dbReference type="GO" id="GO:0005737">
    <property type="term" value="C:cytoplasm"/>
    <property type="evidence" value="ECO:0007669"/>
    <property type="project" value="TreeGrafter"/>
</dbReference>
<dbReference type="InterPro" id="IPR002110">
    <property type="entry name" value="Ankyrin_rpt"/>
</dbReference>
<dbReference type="AlphaFoldDB" id="A0AA35X0Q1"/>
<protein>
    <recommendedName>
        <fullName evidence="3">RING-type E3 ubiquitin transferase</fullName>
        <ecNumber evidence="3">2.3.2.27</ecNumber>
    </recommendedName>
</protein>
<evidence type="ECO:0000256" key="2">
    <source>
        <dbReference type="ARBA" id="ARBA00004906"/>
    </source>
</evidence>